<keyword evidence="13" id="KW-1185">Reference proteome</keyword>
<evidence type="ECO:0000256" key="5">
    <source>
        <dbReference type="ARBA" id="ARBA00022737"/>
    </source>
</evidence>
<evidence type="ECO:0000259" key="11">
    <source>
        <dbReference type="SMART" id="SM00156"/>
    </source>
</evidence>
<dbReference type="Pfam" id="PF07719">
    <property type="entry name" value="TPR_2"/>
    <property type="match status" value="1"/>
</dbReference>
<gene>
    <name evidence="12" type="ORF">D9Q98_007494</name>
</gene>
<keyword evidence="5" id="KW-0677">Repeat</keyword>
<dbReference type="SMART" id="SM00028">
    <property type="entry name" value="TPR"/>
    <property type="match status" value="3"/>
</dbReference>
<dbReference type="PROSITE" id="PS50005">
    <property type="entry name" value="TPR"/>
    <property type="match status" value="1"/>
</dbReference>
<keyword evidence="7 10" id="KW-0802">TPR repeat</keyword>
<protein>
    <recommendedName>
        <fullName evidence="3">protein-serine/threonine phosphatase</fullName>
        <ecNumber evidence="3">3.1.3.16</ecNumber>
    </recommendedName>
</protein>
<evidence type="ECO:0000256" key="6">
    <source>
        <dbReference type="ARBA" id="ARBA00022801"/>
    </source>
</evidence>
<dbReference type="InterPro" id="IPR041753">
    <property type="entry name" value="PP5_C"/>
</dbReference>
<organism evidence="12 13">
    <name type="scientific">Chlorella vulgaris</name>
    <name type="common">Green alga</name>
    <dbReference type="NCBI Taxonomy" id="3077"/>
    <lineage>
        <taxon>Eukaryota</taxon>
        <taxon>Viridiplantae</taxon>
        <taxon>Chlorophyta</taxon>
        <taxon>core chlorophytes</taxon>
        <taxon>Trebouxiophyceae</taxon>
        <taxon>Chlorellales</taxon>
        <taxon>Chlorellaceae</taxon>
        <taxon>Chlorella clade</taxon>
        <taxon>Chlorella</taxon>
    </lineage>
</organism>
<dbReference type="GO" id="GO:0004722">
    <property type="term" value="F:protein serine/threonine phosphatase activity"/>
    <property type="evidence" value="ECO:0007669"/>
    <property type="project" value="UniProtKB-EC"/>
</dbReference>
<sequence>MAVQPNTAPEAGSPQMAEASRLEQAAAIKADANAAFKDKHYAVAQQLYSKALEADPTSAVLWGNRAFAAIRLEEFGGAIADASKALELDPKYAKGFYRRGDASYALGHFKDAVRDFRAAIRLAPGDPDLRRKLAEAEREVKKEAFERALAVPDEPPVSDEIVLEEITVDSSYQGPRMEAGESGQLQVSLEFVQGMLAAFKEEQLIHRRYAFEIILQAQAILKSLPSLVDIHVPPGGELTVCGDTHGQFFDLLRIFDLNGLPSPSNPYLFNGDFVDRGSWSVEIILTLLAFKCLYPSHFHLTRGNHEAKSMNTIYGFVGEVKAKYSSQMADVFRETFCWLPLGYVINHKVLVVHGGPPVACNATLDEVRQLDRNREPPEAGPMCEMLWNDPQEAAGMTPNKRGVGVAFGPDVAKAWLEGQGLQMVVRSHEVKDEGYEVAHDGYTVTIFSAPNYCDQMGNKGAFIRFDSDCSPSFTQFSAAPHPNKRPMAYASGAFANMG</sequence>
<evidence type="ECO:0000256" key="7">
    <source>
        <dbReference type="ARBA" id="ARBA00022803"/>
    </source>
</evidence>
<dbReference type="InterPro" id="IPR006186">
    <property type="entry name" value="Ser/Thr-sp_prot-phosphatase"/>
</dbReference>
<dbReference type="EC" id="3.1.3.16" evidence="3"/>
<dbReference type="Proteomes" id="UP001055712">
    <property type="component" value="Unassembled WGS sequence"/>
</dbReference>
<comment type="caution">
    <text evidence="12">The sequence shown here is derived from an EMBL/GenBank/DDBJ whole genome shotgun (WGS) entry which is preliminary data.</text>
</comment>
<evidence type="ECO:0000256" key="1">
    <source>
        <dbReference type="ARBA" id="ARBA00001936"/>
    </source>
</evidence>
<dbReference type="GO" id="GO:0046872">
    <property type="term" value="F:metal ion binding"/>
    <property type="evidence" value="ECO:0007669"/>
    <property type="project" value="UniProtKB-KW"/>
</dbReference>
<keyword evidence="4" id="KW-0479">Metal-binding</keyword>
<dbReference type="Gene3D" id="1.25.40.10">
    <property type="entry name" value="Tetratricopeptide repeat domain"/>
    <property type="match status" value="1"/>
</dbReference>
<keyword evidence="6" id="KW-0378">Hydrolase</keyword>
<dbReference type="PRINTS" id="PR00114">
    <property type="entry name" value="STPHPHTASE"/>
</dbReference>
<reference evidence="12" key="1">
    <citation type="journal article" date="2019" name="Plant J.">
        <title>Chlorella vulgaris genome assembly and annotation reveals the molecular basis for metabolic acclimation to high light conditions.</title>
        <authorList>
            <person name="Cecchin M."/>
            <person name="Marcolungo L."/>
            <person name="Rossato M."/>
            <person name="Girolomoni L."/>
            <person name="Cosentino E."/>
            <person name="Cuine S."/>
            <person name="Li-Beisson Y."/>
            <person name="Delledonne M."/>
            <person name="Ballottari M."/>
        </authorList>
    </citation>
    <scope>NUCLEOTIDE SEQUENCE</scope>
    <source>
        <strain evidence="12">211/11P</strain>
    </source>
</reference>
<name>A0A9D4TL90_CHLVU</name>
<dbReference type="AlphaFoldDB" id="A0A9D4TL90"/>
<comment type="cofactor">
    <cofactor evidence="1">
        <name>Mn(2+)</name>
        <dbReference type="ChEBI" id="CHEBI:29035"/>
    </cofactor>
</comment>
<dbReference type="Pfam" id="PF08321">
    <property type="entry name" value="PPP5"/>
    <property type="match status" value="1"/>
</dbReference>
<comment type="similarity">
    <text evidence="2">Belongs to the PPP phosphatase family. PP-5 (PP-T) subfamily.</text>
</comment>
<feature type="domain" description="Serine/threonine specific protein phosphatases" evidence="11">
    <location>
        <begin position="205"/>
        <end position="480"/>
    </location>
</feature>
<evidence type="ECO:0000256" key="10">
    <source>
        <dbReference type="PROSITE-ProRule" id="PRU00339"/>
    </source>
</evidence>
<dbReference type="Gene3D" id="3.60.21.10">
    <property type="match status" value="1"/>
</dbReference>
<dbReference type="SUPFAM" id="SSF56300">
    <property type="entry name" value="Metallo-dependent phosphatases"/>
    <property type="match status" value="1"/>
</dbReference>
<dbReference type="SUPFAM" id="SSF48452">
    <property type="entry name" value="TPR-like"/>
    <property type="match status" value="1"/>
</dbReference>
<dbReference type="PANTHER" id="PTHR45668:SF5">
    <property type="entry name" value="SERINE_THREONINE-PROTEIN PHOSPHATASE 5"/>
    <property type="match status" value="1"/>
</dbReference>
<accession>A0A9D4TL90</accession>
<dbReference type="InterPro" id="IPR051134">
    <property type="entry name" value="PPP_phosphatase"/>
</dbReference>
<evidence type="ECO:0000256" key="3">
    <source>
        <dbReference type="ARBA" id="ARBA00013081"/>
    </source>
</evidence>
<dbReference type="OrthoDB" id="445564at2759"/>
<dbReference type="PANTHER" id="PTHR45668">
    <property type="entry name" value="SERINE/THREONINE-PROTEIN PHOSPHATASE 5-RELATED"/>
    <property type="match status" value="1"/>
</dbReference>
<dbReference type="InterPro" id="IPR019734">
    <property type="entry name" value="TPR_rpt"/>
</dbReference>
<dbReference type="Pfam" id="PF00149">
    <property type="entry name" value="Metallophos"/>
    <property type="match status" value="1"/>
</dbReference>
<dbReference type="InterPro" id="IPR029052">
    <property type="entry name" value="Metallo-depent_PP-like"/>
</dbReference>
<proteinExistence type="inferred from homology"/>
<evidence type="ECO:0000313" key="13">
    <source>
        <dbReference type="Proteomes" id="UP001055712"/>
    </source>
</evidence>
<dbReference type="InterPro" id="IPR013235">
    <property type="entry name" value="PPP_dom"/>
</dbReference>
<evidence type="ECO:0000256" key="9">
    <source>
        <dbReference type="PIRSR" id="PIRSR033096-1"/>
    </source>
</evidence>
<feature type="active site" description="Proton donor/acceptor" evidence="9">
    <location>
        <position position="305"/>
    </location>
</feature>
<dbReference type="SMART" id="SM00156">
    <property type="entry name" value="PP2Ac"/>
    <property type="match status" value="1"/>
</dbReference>
<dbReference type="PIRSF" id="PIRSF033096">
    <property type="entry name" value="PPPtase_5"/>
    <property type="match status" value="1"/>
</dbReference>
<dbReference type="CDD" id="cd07417">
    <property type="entry name" value="MPP_PP5_C"/>
    <property type="match status" value="1"/>
</dbReference>
<dbReference type="InterPro" id="IPR004843">
    <property type="entry name" value="Calcineurin-like_PHP"/>
</dbReference>
<dbReference type="InterPro" id="IPR011990">
    <property type="entry name" value="TPR-like_helical_dom_sf"/>
</dbReference>
<evidence type="ECO:0000256" key="4">
    <source>
        <dbReference type="ARBA" id="ARBA00022723"/>
    </source>
</evidence>
<dbReference type="InterPro" id="IPR013105">
    <property type="entry name" value="TPR_2"/>
</dbReference>
<dbReference type="EMBL" id="SIDB01000009">
    <property type="protein sequence ID" value="KAI3428671.1"/>
    <property type="molecule type" value="Genomic_DNA"/>
</dbReference>
<reference evidence="12" key="2">
    <citation type="submission" date="2020-11" db="EMBL/GenBank/DDBJ databases">
        <authorList>
            <person name="Cecchin M."/>
            <person name="Marcolungo L."/>
            <person name="Rossato M."/>
            <person name="Girolomoni L."/>
            <person name="Cosentino E."/>
            <person name="Cuine S."/>
            <person name="Li-Beisson Y."/>
            <person name="Delledonne M."/>
            <person name="Ballottari M."/>
        </authorList>
    </citation>
    <scope>NUCLEOTIDE SEQUENCE</scope>
    <source>
        <strain evidence="12">211/11P</strain>
        <tissue evidence="12">Whole cell</tissue>
    </source>
</reference>
<evidence type="ECO:0000256" key="8">
    <source>
        <dbReference type="ARBA" id="ARBA00023211"/>
    </source>
</evidence>
<keyword evidence="8" id="KW-0464">Manganese</keyword>
<evidence type="ECO:0000256" key="2">
    <source>
        <dbReference type="ARBA" id="ARBA00008786"/>
    </source>
</evidence>
<evidence type="ECO:0000313" key="12">
    <source>
        <dbReference type="EMBL" id="KAI3428671.1"/>
    </source>
</evidence>
<feature type="repeat" description="TPR" evidence="10">
    <location>
        <begin position="93"/>
        <end position="126"/>
    </location>
</feature>